<evidence type="ECO:0000313" key="2">
    <source>
        <dbReference type="Proteomes" id="UP000044136"/>
    </source>
</evidence>
<gene>
    <name evidence="1" type="ORF">BN1048_01871</name>
</gene>
<dbReference type="Proteomes" id="UP000044136">
    <property type="component" value="Unassembled WGS sequence"/>
</dbReference>
<dbReference type="HOGENOM" id="CLU_2585027_0_0_9"/>
<sequence length="80" mass="8920">MNKRIAAELKKELSFIEAGVDVEKHAYAMERLLGLLTDADDKHPEPGVKLEDNVTIYRTPIAKTAADEDDDGNGKDIFDF</sequence>
<dbReference type="STRING" id="1461582.BN1048_01871"/>
<organism evidence="1 2">
    <name type="scientific">Jeotgalicoccus saudimassiliensis</name>
    <dbReference type="NCBI Taxonomy" id="1461582"/>
    <lineage>
        <taxon>Bacteria</taxon>
        <taxon>Bacillati</taxon>
        <taxon>Bacillota</taxon>
        <taxon>Bacilli</taxon>
        <taxon>Bacillales</taxon>
        <taxon>Staphylococcaceae</taxon>
        <taxon>Jeotgalicoccus</taxon>
    </lineage>
</organism>
<name>A0A078M9B9_9STAP</name>
<dbReference type="RefSeq" id="WP_035810553.1">
    <property type="nucleotide sequence ID" value="NZ_CCSE01000001.1"/>
</dbReference>
<dbReference type="AlphaFoldDB" id="A0A078M9B9"/>
<dbReference type="EMBL" id="CCSE01000001">
    <property type="protein sequence ID" value="CEA02855.1"/>
    <property type="molecule type" value="Genomic_DNA"/>
</dbReference>
<protein>
    <submittedName>
        <fullName evidence="1">Uncharacterized protein</fullName>
    </submittedName>
</protein>
<reference evidence="1 2" key="1">
    <citation type="submission" date="2014-07" db="EMBL/GenBank/DDBJ databases">
        <authorList>
            <person name="Urmite Genomes Urmite Genomes"/>
        </authorList>
    </citation>
    <scope>NUCLEOTIDE SEQUENCE [LARGE SCALE GENOMIC DNA]</scope>
    <source>
        <strain evidence="1 2">13MG44_air</strain>
    </source>
</reference>
<dbReference type="OrthoDB" id="2418274at2"/>
<keyword evidence="2" id="KW-1185">Reference proteome</keyword>
<evidence type="ECO:0000313" key="1">
    <source>
        <dbReference type="EMBL" id="CEA02855.1"/>
    </source>
</evidence>
<proteinExistence type="predicted"/>
<accession>A0A078M9B9</accession>